<gene>
    <name evidence="1" type="ORF">QRX50_31510</name>
</gene>
<sequence>MTIRIDTTGDEAQLTAAIDKATLGPARVTILSPGSDRETALVVLEPTSPTKAQTLARWLDLMDPIDATSGKWKKRDPRVRLNLRGRFPSGMYLIVACEFDERTEAAQTDLISELIEPQQIVKLVRALADMEYRAK</sequence>
<organism evidence="1 2">
    <name type="scientific">Amycolatopsis carbonis</name>
    <dbReference type="NCBI Taxonomy" id="715471"/>
    <lineage>
        <taxon>Bacteria</taxon>
        <taxon>Bacillati</taxon>
        <taxon>Actinomycetota</taxon>
        <taxon>Actinomycetes</taxon>
        <taxon>Pseudonocardiales</taxon>
        <taxon>Pseudonocardiaceae</taxon>
        <taxon>Amycolatopsis</taxon>
    </lineage>
</organism>
<name>A0A9Y2ICR3_9PSEU</name>
<accession>A0A9Y2ICR3</accession>
<dbReference type="RefSeq" id="WP_285966750.1">
    <property type="nucleotide sequence ID" value="NZ_CP127294.1"/>
</dbReference>
<evidence type="ECO:0000313" key="2">
    <source>
        <dbReference type="Proteomes" id="UP001236014"/>
    </source>
</evidence>
<evidence type="ECO:0000313" key="1">
    <source>
        <dbReference type="EMBL" id="WIX75988.1"/>
    </source>
</evidence>
<proteinExistence type="predicted"/>
<keyword evidence="2" id="KW-1185">Reference proteome</keyword>
<reference evidence="1 2" key="1">
    <citation type="submission" date="2023-06" db="EMBL/GenBank/DDBJ databases">
        <authorList>
            <person name="Oyuntsetseg B."/>
            <person name="Kim S.B."/>
        </authorList>
    </citation>
    <scope>NUCLEOTIDE SEQUENCE [LARGE SCALE GENOMIC DNA]</scope>
    <source>
        <strain evidence="1 2">2-15</strain>
    </source>
</reference>
<dbReference type="Proteomes" id="UP001236014">
    <property type="component" value="Chromosome"/>
</dbReference>
<protein>
    <submittedName>
        <fullName evidence="1">Uncharacterized protein</fullName>
    </submittedName>
</protein>
<dbReference type="KEGG" id="acab:QRX50_31510"/>
<dbReference type="EMBL" id="CP127294">
    <property type="protein sequence ID" value="WIX75988.1"/>
    <property type="molecule type" value="Genomic_DNA"/>
</dbReference>
<dbReference type="AlphaFoldDB" id="A0A9Y2ICR3"/>